<feature type="region of interest" description="Disordered" evidence="1">
    <location>
        <begin position="365"/>
        <end position="400"/>
    </location>
</feature>
<reference evidence="2 3" key="1">
    <citation type="submission" date="2023-02" db="EMBL/GenBank/DDBJ databases">
        <title>LHISI_Scaffold_Assembly.</title>
        <authorList>
            <person name="Stuart O.P."/>
            <person name="Cleave R."/>
            <person name="Magrath M.J.L."/>
            <person name="Mikheyev A.S."/>
        </authorList>
    </citation>
    <scope>NUCLEOTIDE SEQUENCE [LARGE SCALE GENOMIC DNA]</scope>
    <source>
        <strain evidence="2">Daus_M_001</strain>
        <tissue evidence="2">Leg muscle</tissue>
    </source>
</reference>
<evidence type="ECO:0000313" key="3">
    <source>
        <dbReference type="Proteomes" id="UP001159363"/>
    </source>
</evidence>
<evidence type="ECO:0000256" key="1">
    <source>
        <dbReference type="SAM" id="MobiDB-lite"/>
    </source>
</evidence>
<feature type="compositionally biased region" description="Polar residues" evidence="1">
    <location>
        <begin position="939"/>
        <end position="954"/>
    </location>
</feature>
<name>A0ABQ9HC14_9NEOP</name>
<sequence>MDNCSKVVRTTVWSRAKCKNGGNGSSQRKPATSGIVRHDSNVATPLVFEPGSPWLHRGPTRSRAPAKLKDSKVASERGAVLEVFQYISWRRRKVPAFRDGCLSRGNVDRFLGFYVANCIHMSDSFLSLKTNKFLGGRWTRDKCGPDNRDKGQLDVVAERGVITAGGHERSSPQLSEVKIFGRLLTSGSSEPMGVIEVTMDQRRIAIYCEEPIMIWLCGAHCTIAALRRPRRRLMTLTRKGASPVGLARGGEGGGICGPHALTQTSLRQRVASAPAKVVWLRLRRSCNSEERVLFFATVAVLNNRKHRSLWFPGSNHRSIRTVDLAITPGDYEKEAEIPFQSITFLVATDLRTLLELLRYDWKTQEPPSTKRPLLRRLSERTSTRPKRARSRKRSNAATRKSRVAGVVCKHSISIVSQVIPHNQSIHECTKAFAACLVEASARNCTDHLKTGGIIRHDSYMRKIYQKVNLHAEQLYRSQLYEIMFSIARDINGNNDNTTVIRGLLMAMCVRGGRTTKARCPRMGRGGGQWVANCGVGGRTRAARRRPPLTSANHRSYLVPATTLYPLASRPSRLPRLLAFCNTSAITGNHCLYLRVAYCYHGNTSHSVHSGDRRRVVWGYKSGERVFVGRPQREADTRRQGSDLRLFTLLIFSDHVFKQLGKVQLELRPALRAQAGLHYPTYKLEDFICLLAAYLRVKKEAERWSPTKMMVAYKMVVAYQDSRRLHVPRRWNGCVSCSPGSESLIRFTVVSSPQGLLWDKTGLFWDFYTEKVGAKFQHSAHEVWPDNLRLDPDKRWRTTQHKRGDSDHELARRCRVARGYRCDQTLICMQHVHGAPTAQAGRHDVLANIARQPCVPAQLPATAADNHLPACKGARNTDTSNPTTPLPSSRSGAAVFWRLERSPPTAANQVRFLAISLPEFSHVEIILLALAFRTHFASPSSALKTSSERPTQISPLSLHHHDGNTARLVRRSDEAPRVRVRVARIAPSLLDLGRGVHSTLNRKCSEPMRGIEVRSSTGIKCPGGGGGCWEIPEKTRRPATSTDTIPTCENLGVARPGIEPEFALVGGEQANRSTTATQVLKRVRRRIWYTLFTVNCELLIENQLFSSYFPVSLLNLTLPLRFCQRQLANNLDAELSVGAVIFSEKISRQDKSQKTMGSSGFFDWLKHVSTVCARIAKVHALLELRDPEWISQMWKQHQQPMEVGQQPRYKIRDENEFVYRETGTANLGQRLSEASPLEKGEGGAASMRAGCWSHVCPCCAVGRAYLFGPGQCNDYRVDQIVRSQRAIQGQYPPQRVSHNNFLK</sequence>
<comment type="caution">
    <text evidence="2">The sequence shown here is derived from an EMBL/GenBank/DDBJ whole genome shotgun (WGS) entry which is preliminary data.</text>
</comment>
<keyword evidence="3" id="KW-1185">Reference proteome</keyword>
<feature type="compositionally biased region" description="Basic and acidic residues" evidence="1">
    <location>
        <begin position="958"/>
        <end position="971"/>
    </location>
</feature>
<dbReference type="EMBL" id="JARBHB010000006">
    <property type="protein sequence ID" value="KAJ8881866.1"/>
    <property type="molecule type" value="Genomic_DNA"/>
</dbReference>
<accession>A0ABQ9HC14</accession>
<protein>
    <submittedName>
        <fullName evidence="2">Uncharacterized protein</fullName>
    </submittedName>
</protein>
<evidence type="ECO:0000313" key="2">
    <source>
        <dbReference type="EMBL" id="KAJ8881866.1"/>
    </source>
</evidence>
<proteinExistence type="predicted"/>
<feature type="region of interest" description="Disordered" evidence="1">
    <location>
        <begin position="939"/>
        <end position="971"/>
    </location>
</feature>
<gene>
    <name evidence="2" type="ORF">PR048_018352</name>
</gene>
<organism evidence="2 3">
    <name type="scientific">Dryococelus australis</name>
    <dbReference type="NCBI Taxonomy" id="614101"/>
    <lineage>
        <taxon>Eukaryota</taxon>
        <taxon>Metazoa</taxon>
        <taxon>Ecdysozoa</taxon>
        <taxon>Arthropoda</taxon>
        <taxon>Hexapoda</taxon>
        <taxon>Insecta</taxon>
        <taxon>Pterygota</taxon>
        <taxon>Neoptera</taxon>
        <taxon>Polyneoptera</taxon>
        <taxon>Phasmatodea</taxon>
        <taxon>Verophasmatodea</taxon>
        <taxon>Anareolatae</taxon>
        <taxon>Phasmatidae</taxon>
        <taxon>Eurycanthinae</taxon>
        <taxon>Dryococelus</taxon>
    </lineage>
</organism>
<dbReference type="Proteomes" id="UP001159363">
    <property type="component" value="Chromosome 5"/>
</dbReference>
<feature type="compositionally biased region" description="Basic residues" evidence="1">
    <location>
        <begin position="383"/>
        <end position="400"/>
    </location>
</feature>